<dbReference type="InterPro" id="IPR032675">
    <property type="entry name" value="LRR_dom_sf"/>
</dbReference>
<keyword evidence="2" id="KW-0677">Repeat</keyword>
<name>A0A9J7KKW7_BRAFL</name>
<organism evidence="3 4">
    <name type="scientific">Branchiostoma floridae</name>
    <name type="common">Florida lancelet</name>
    <name type="synonym">Amphioxus</name>
    <dbReference type="NCBI Taxonomy" id="7739"/>
    <lineage>
        <taxon>Eukaryota</taxon>
        <taxon>Metazoa</taxon>
        <taxon>Chordata</taxon>
        <taxon>Cephalochordata</taxon>
        <taxon>Leptocardii</taxon>
        <taxon>Amphioxiformes</taxon>
        <taxon>Branchiostomatidae</taxon>
        <taxon>Branchiostoma</taxon>
    </lineage>
</organism>
<sequence>PGRHLYLVIVLLCGVALFVVLVTTLVVAPGVASGGPGFFRQAVIRPVTRSREQLFALWPGRHLTLVVALVVAPECPGVFRRIVSRLVPRKQLAVVRDTMGRKLRHLLIFLLIILKEPNMSEAGCSCASSRCVFAHLPKLEILDLENNQIIKIHANTFANLLQLQELHLG</sequence>
<evidence type="ECO:0000313" key="4">
    <source>
        <dbReference type="RefSeq" id="XP_035664162.1"/>
    </source>
</evidence>
<accession>A0A9J7KKW7</accession>
<dbReference type="AlphaFoldDB" id="A0A9J7KKW7"/>
<gene>
    <name evidence="4" type="primary">LOC118407752</name>
</gene>
<keyword evidence="1" id="KW-0433">Leucine-rich repeat</keyword>
<reference evidence="4" key="1">
    <citation type="submission" date="2025-08" db="UniProtKB">
        <authorList>
            <consortium name="RefSeq"/>
        </authorList>
    </citation>
    <scope>IDENTIFICATION</scope>
    <source>
        <strain evidence="4">S238N-H82</strain>
        <tissue evidence="4">Testes</tissue>
    </source>
</reference>
<evidence type="ECO:0000256" key="1">
    <source>
        <dbReference type="ARBA" id="ARBA00022614"/>
    </source>
</evidence>
<evidence type="ECO:0000313" key="3">
    <source>
        <dbReference type="Proteomes" id="UP000001554"/>
    </source>
</evidence>
<dbReference type="GeneID" id="118407752"/>
<dbReference type="InterPro" id="IPR003591">
    <property type="entry name" value="Leu-rich_rpt_typical-subtyp"/>
</dbReference>
<dbReference type="SMART" id="SM00369">
    <property type="entry name" value="LRR_TYP"/>
    <property type="match status" value="1"/>
</dbReference>
<dbReference type="InterPro" id="IPR001611">
    <property type="entry name" value="Leu-rich_rpt"/>
</dbReference>
<keyword evidence="3" id="KW-1185">Reference proteome</keyword>
<dbReference type="Pfam" id="PF13855">
    <property type="entry name" value="LRR_8"/>
    <property type="match status" value="1"/>
</dbReference>
<evidence type="ECO:0000256" key="2">
    <source>
        <dbReference type="ARBA" id="ARBA00022737"/>
    </source>
</evidence>
<dbReference type="PROSITE" id="PS51450">
    <property type="entry name" value="LRR"/>
    <property type="match status" value="1"/>
</dbReference>
<dbReference type="Proteomes" id="UP000001554">
    <property type="component" value="Unplaced"/>
</dbReference>
<protein>
    <submittedName>
        <fullName evidence="4">Uncharacterized protein LOC118407752</fullName>
    </submittedName>
</protein>
<dbReference type="RefSeq" id="XP_035664162.1">
    <property type="nucleotide sequence ID" value="XM_035808269.1"/>
</dbReference>
<dbReference type="KEGG" id="bfo:118407752"/>
<proteinExistence type="predicted"/>
<feature type="non-terminal residue" evidence="4">
    <location>
        <position position="1"/>
    </location>
</feature>
<dbReference type="Gene3D" id="3.80.10.10">
    <property type="entry name" value="Ribonuclease Inhibitor"/>
    <property type="match status" value="1"/>
</dbReference>
<dbReference type="SUPFAM" id="SSF52058">
    <property type="entry name" value="L domain-like"/>
    <property type="match status" value="1"/>
</dbReference>